<name>S7W6E2_SPRLO</name>
<keyword evidence="2" id="KW-1185">Reference proteome</keyword>
<reference evidence="2" key="1">
    <citation type="journal article" date="2013" name="PLoS Genet.">
        <title>The genome of Spraguea lophii and the basis of host-microsporidian interactions.</title>
        <authorList>
            <person name="Campbell S.E."/>
            <person name="Williams T.A."/>
            <person name="Yousuf A."/>
            <person name="Soanes D.M."/>
            <person name="Paszkiewicz K.H."/>
            <person name="Williams B.A.P."/>
        </authorList>
    </citation>
    <scope>NUCLEOTIDE SEQUENCE [LARGE SCALE GENOMIC DNA]</scope>
    <source>
        <strain evidence="2">42_110</strain>
    </source>
</reference>
<dbReference type="EMBL" id="ATCN01000851">
    <property type="protein sequence ID" value="EPR78346.1"/>
    <property type="molecule type" value="Genomic_DNA"/>
</dbReference>
<dbReference type="AlphaFoldDB" id="S7W6E2"/>
<proteinExistence type="predicted"/>
<comment type="caution">
    <text evidence="1">The sequence shown here is derived from an EMBL/GenBank/DDBJ whole genome shotgun (WGS) entry which is preliminary data.</text>
</comment>
<dbReference type="InParanoid" id="S7W6E2"/>
<dbReference type="HOGENOM" id="CLU_049639_0_0_1"/>
<dbReference type="Proteomes" id="UP000014978">
    <property type="component" value="Unassembled WGS sequence"/>
</dbReference>
<sequence>MDRIDKFLNLRQSPNSRTIKHKNKTYTITKSDIKQLKTYRTNNCLEKINFTPPNNTAFSRIKQTHPLQNHKAEEKRLKSKNIIRPPKKIIKKKKYKESDIWPTEKFDFVKNIPISISNPYDSISNIFLDKDNLKKIINELEDKYFITNNITNKDVKKILSNKNIIEYKLIDKLPIEYNNISINCKFMINSDINNINVINSYNLNVIKEIKNIKEMTNNKNYNDVKYGCINMIEDKIILTEEKIKNIQIIEDTVYFIFNNKIGYSKLTEYNKFNYDGDDYNGIKNYINYYGLKSVNTLDSFKEILSFKIIDNKFYILRNNELIIYSNTDKKILEKKGMNNISNILDLRCNNYVIFVGIMSIHYLSTINFEIGLVRITENILYSFSHDVLPLVCLIHEEYVVILEINNGVKINKKISGRFVSGVFDRKFRWLYLIGEDKHIYHYVDVL</sequence>
<dbReference type="OrthoDB" id="5571054at2759"/>
<dbReference type="VEuPathDB" id="MicrosporidiaDB:SLOPH_1851"/>
<evidence type="ECO:0000313" key="1">
    <source>
        <dbReference type="EMBL" id="EPR78346.1"/>
    </source>
</evidence>
<accession>S7W6E2</accession>
<gene>
    <name evidence="1" type="ORF">SLOPH_1851</name>
</gene>
<dbReference type="OMA" id="KRIPGRY"/>
<evidence type="ECO:0000313" key="2">
    <source>
        <dbReference type="Proteomes" id="UP000014978"/>
    </source>
</evidence>
<organism evidence="1 2">
    <name type="scientific">Spraguea lophii (strain 42_110)</name>
    <name type="common">Microsporidian parasite</name>
    <dbReference type="NCBI Taxonomy" id="1358809"/>
    <lineage>
        <taxon>Eukaryota</taxon>
        <taxon>Fungi</taxon>
        <taxon>Fungi incertae sedis</taxon>
        <taxon>Microsporidia</taxon>
        <taxon>Spragueidae</taxon>
        <taxon>Spraguea</taxon>
    </lineage>
</organism>
<protein>
    <submittedName>
        <fullName evidence="1">Uncharacterized protein</fullName>
    </submittedName>
</protein>